<name>A0A2W2AKK2_9HYPH</name>
<dbReference type="Proteomes" id="UP000248795">
    <property type="component" value="Unassembled WGS sequence"/>
</dbReference>
<dbReference type="RefSeq" id="WP_111199440.1">
    <property type="nucleotide sequence ID" value="NZ_QKVK01000007.1"/>
</dbReference>
<sequence>MSMINAQRHDEGKLEFSLLMWLAFAVFLVAIAATRLMPRSMRPRVGGHDDGKSIFAAAKAATYNSIPFAFM</sequence>
<dbReference type="AlphaFoldDB" id="A0A2W2AKK2"/>
<keyword evidence="1" id="KW-0472">Membrane</keyword>
<evidence type="ECO:0000313" key="3">
    <source>
        <dbReference type="Proteomes" id="UP000248795"/>
    </source>
</evidence>
<proteinExistence type="predicted"/>
<keyword evidence="3" id="KW-1185">Reference proteome</keyword>
<protein>
    <submittedName>
        <fullName evidence="2">Uncharacterized protein</fullName>
    </submittedName>
</protein>
<evidence type="ECO:0000313" key="2">
    <source>
        <dbReference type="EMBL" id="PZF76055.1"/>
    </source>
</evidence>
<evidence type="ECO:0000256" key="1">
    <source>
        <dbReference type="SAM" id="Phobius"/>
    </source>
</evidence>
<keyword evidence="1" id="KW-0812">Transmembrane</keyword>
<keyword evidence="1" id="KW-1133">Transmembrane helix</keyword>
<organism evidence="2 3">
    <name type="scientific">Aestuariivirga litoralis</name>
    <dbReference type="NCBI Taxonomy" id="2650924"/>
    <lineage>
        <taxon>Bacteria</taxon>
        <taxon>Pseudomonadati</taxon>
        <taxon>Pseudomonadota</taxon>
        <taxon>Alphaproteobacteria</taxon>
        <taxon>Hyphomicrobiales</taxon>
        <taxon>Aestuariivirgaceae</taxon>
        <taxon>Aestuariivirga</taxon>
    </lineage>
</organism>
<comment type="caution">
    <text evidence="2">The sequence shown here is derived from an EMBL/GenBank/DDBJ whole genome shotgun (WGS) entry which is preliminary data.</text>
</comment>
<feature type="transmembrane region" description="Helical" evidence="1">
    <location>
        <begin position="18"/>
        <end position="37"/>
    </location>
</feature>
<dbReference type="EMBL" id="QKVK01000007">
    <property type="protein sequence ID" value="PZF76055.1"/>
    <property type="molecule type" value="Genomic_DNA"/>
</dbReference>
<reference evidence="3" key="1">
    <citation type="submission" date="2018-06" db="EMBL/GenBank/DDBJ databases">
        <title>Aestuariibacter litoralis strain KCTC 52945T.</title>
        <authorList>
            <person name="Li X."/>
            <person name="Salam N."/>
            <person name="Li J.-L."/>
            <person name="Chen Y.-M."/>
            <person name="Yang Z.-W."/>
            <person name="Zhang L.-Y."/>
            <person name="Han M.-X."/>
            <person name="Xiao M."/>
            <person name="Li W.-J."/>
        </authorList>
    </citation>
    <scope>NUCLEOTIDE SEQUENCE [LARGE SCALE GENOMIC DNA]</scope>
    <source>
        <strain evidence="3">KCTC 52945</strain>
    </source>
</reference>
<gene>
    <name evidence="2" type="ORF">DK847_15560</name>
</gene>
<accession>A0A2W2AKK2</accession>